<gene>
    <name evidence="1" type="ORF">CHARACLAT_014980</name>
</gene>
<evidence type="ECO:0000313" key="2">
    <source>
        <dbReference type="Proteomes" id="UP001352852"/>
    </source>
</evidence>
<dbReference type="EMBL" id="JAHUTJ010066719">
    <property type="protein sequence ID" value="MED6290614.1"/>
    <property type="molecule type" value="Genomic_DNA"/>
</dbReference>
<dbReference type="Proteomes" id="UP001352852">
    <property type="component" value="Unassembled WGS sequence"/>
</dbReference>
<reference evidence="1 2" key="1">
    <citation type="submission" date="2021-06" db="EMBL/GenBank/DDBJ databases">
        <authorList>
            <person name="Palmer J.M."/>
        </authorList>
    </citation>
    <scope>NUCLEOTIDE SEQUENCE [LARGE SCALE GENOMIC DNA]</scope>
    <source>
        <strain evidence="1 2">CL_MEX2019</strain>
        <tissue evidence="1">Muscle</tissue>
    </source>
</reference>
<proteinExistence type="predicted"/>
<accession>A0ABU7EU06</accession>
<organism evidence="1 2">
    <name type="scientific">Characodon lateralis</name>
    <dbReference type="NCBI Taxonomy" id="208331"/>
    <lineage>
        <taxon>Eukaryota</taxon>
        <taxon>Metazoa</taxon>
        <taxon>Chordata</taxon>
        <taxon>Craniata</taxon>
        <taxon>Vertebrata</taxon>
        <taxon>Euteleostomi</taxon>
        <taxon>Actinopterygii</taxon>
        <taxon>Neopterygii</taxon>
        <taxon>Teleostei</taxon>
        <taxon>Neoteleostei</taxon>
        <taxon>Acanthomorphata</taxon>
        <taxon>Ovalentaria</taxon>
        <taxon>Atherinomorphae</taxon>
        <taxon>Cyprinodontiformes</taxon>
        <taxon>Goodeidae</taxon>
        <taxon>Characodon</taxon>
    </lineage>
</organism>
<name>A0ABU7EU06_9TELE</name>
<comment type="caution">
    <text evidence="1">The sequence shown here is derived from an EMBL/GenBank/DDBJ whole genome shotgun (WGS) entry which is preliminary data.</text>
</comment>
<evidence type="ECO:0000313" key="1">
    <source>
        <dbReference type="EMBL" id="MED6290614.1"/>
    </source>
</evidence>
<sequence length="151" mass="16818">MKTKERTRPVREKVAEKPWFRASLLEGVAACCLLHTCSQFPHLAACGCLKPDEAVDEQFRILTDYGGVSFIPEPRLKPLVSMPIPDLQIKFSPHLENPSMVIHCSPSISSHNLPAHSPTLFGLCRDPQNSSAPLYEMSPWNINSCPNTTIH</sequence>
<protein>
    <submittedName>
        <fullName evidence="1">Uncharacterized protein</fullName>
    </submittedName>
</protein>
<keyword evidence="2" id="KW-1185">Reference proteome</keyword>